<dbReference type="EMBL" id="JBHUIM010000001">
    <property type="protein sequence ID" value="MFD2244969.1"/>
    <property type="molecule type" value="Genomic_DNA"/>
</dbReference>
<dbReference type="RefSeq" id="WP_250429658.1">
    <property type="nucleotide sequence ID" value="NZ_JALPRR010000002.1"/>
</dbReference>
<protein>
    <recommendedName>
        <fullName evidence="3">Lipoprotein</fullName>
    </recommendedName>
</protein>
<reference evidence="2" key="1">
    <citation type="journal article" date="2019" name="Int. J. Syst. Evol. Microbiol.">
        <title>The Global Catalogue of Microorganisms (GCM) 10K type strain sequencing project: providing services to taxonomists for standard genome sequencing and annotation.</title>
        <authorList>
            <consortium name="The Broad Institute Genomics Platform"/>
            <consortium name="The Broad Institute Genome Sequencing Center for Infectious Disease"/>
            <person name="Wu L."/>
            <person name="Ma J."/>
        </authorList>
    </citation>
    <scope>NUCLEOTIDE SEQUENCE [LARGE SCALE GENOMIC DNA]</scope>
    <source>
        <strain evidence="2">CGMCC 4.1782</strain>
    </source>
</reference>
<dbReference type="Proteomes" id="UP001597374">
    <property type="component" value="Unassembled WGS sequence"/>
</dbReference>
<evidence type="ECO:0000313" key="1">
    <source>
        <dbReference type="EMBL" id="MFD2244969.1"/>
    </source>
</evidence>
<comment type="caution">
    <text evidence="1">The sequence shown here is derived from an EMBL/GenBank/DDBJ whole genome shotgun (WGS) entry which is preliminary data.</text>
</comment>
<gene>
    <name evidence="1" type="ORF">ACFSKP_01810</name>
</gene>
<keyword evidence="2" id="KW-1185">Reference proteome</keyword>
<evidence type="ECO:0008006" key="3">
    <source>
        <dbReference type="Google" id="ProtNLM"/>
    </source>
</evidence>
<name>A0ABW5CSS4_9BACT</name>
<accession>A0ABW5CSS4</accession>
<evidence type="ECO:0000313" key="2">
    <source>
        <dbReference type="Proteomes" id="UP001597374"/>
    </source>
</evidence>
<sequence>MAALSVLCFAMLSCEVDSVTHVDANPEPSSVTYTIPKGAHSATNNPFKLVSASKIRFQAVFDSSAVYTTTDPVNQGDINKLYGLSDCSSDHQTNSARFGWRWYNNRLEVHAYTYYNKSRKSELVSTIEIGKPYTFELRLEDNKFVFELNGKTVSLPRACTGKGEGYQLYPYFGGDEVAPHEIKIEIKELL</sequence>
<proteinExistence type="predicted"/>
<organism evidence="1 2">
    <name type="scientific">Pontibacter ruber</name>
    <dbReference type="NCBI Taxonomy" id="1343895"/>
    <lineage>
        <taxon>Bacteria</taxon>
        <taxon>Pseudomonadati</taxon>
        <taxon>Bacteroidota</taxon>
        <taxon>Cytophagia</taxon>
        <taxon>Cytophagales</taxon>
        <taxon>Hymenobacteraceae</taxon>
        <taxon>Pontibacter</taxon>
    </lineage>
</organism>